<reference evidence="3 4" key="1">
    <citation type="journal article" date="2015" name="Proc. Natl. Acad. Sci. U.S.A.">
        <title>The resurrection genome of Boea hygrometrica: A blueprint for survival of dehydration.</title>
        <authorList>
            <person name="Xiao L."/>
            <person name="Yang G."/>
            <person name="Zhang L."/>
            <person name="Yang X."/>
            <person name="Zhao S."/>
            <person name="Ji Z."/>
            <person name="Zhou Q."/>
            <person name="Hu M."/>
            <person name="Wang Y."/>
            <person name="Chen M."/>
            <person name="Xu Y."/>
            <person name="Jin H."/>
            <person name="Xiao X."/>
            <person name="Hu G."/>
            <person name="Bao F."/>
            <person name="Hu Y."/>
            <person name="Wan P."/>
            <person name="Li L."/>
            <person name="Deng X."/>
            <person name="Kuang T."/>
            <person name="Xiang C."/>
            <person name="Zhu J.K."/>
            <person name="Oliver M.J."/>
            <person name="He Y."/>
        </authorList>
    </citation>
    <scope>NUCLEOTIDE SEQUENCE [LARGE SCALE GENOMIC DNA]</scope>
    <source>
        <strain evidence="4">cv. XS01</strain>
    </source>
</reference>
<keyword evidence="1" id="KW-0175">Coiled coil</keyword>
<proteinExistence type="predicted"/>
<feature type="region of interest" description="Disordered" evidence="2">
    <location>
        <begin position="216"/>
        <end position="250"/>
    </location>
</feature>
<organism evidence="3 4">
    <name type="scientific">Dorcoceras hygrometricum</name>
    <dbReference type="NCBI Taxonomy" id="472368"/>
    <lineage>
        <taxon>Eukaryota</taxon>
        <taxon>Viridiplantae</taxon>
        <taxon>Streptophyta</taxon>
        <taxon>Embryophyta</taxon>
        <taxon>Tracheophyta</taxon>
        <taxon>Spermatophyta</taxon>
        <taxon>Magnoliopsida</taxon>
        <taxon>eudicotyledons</taxon>
        <taxon>Gunneridae</taxon>
        <taxon>Pentapetalae</taxon>
        <taxon>asterids</taxon>
        <taxon>lamiids</taxon>
        <taxon>Lamiales</taxon>
        <taxon>Gesneriaceae</taxon>
        <taxon>Didymocarpoideae</taxon>
        <taxon>Trichosporeae</taxon>
        <taxon>Loxocarpinae</taxon>
        <taxon>Dorcoceras</taxon>
    </lineage>
</organism>
<accession>A0A2Z7B9K8</accession>
<dbReference type="AlphaFoldDB" id="A0A2Z7B9K8"/>
<name>A0A2Z7B9K8_9LAMI</name>
<dbReference type="EMBL" id="KV008050">
    <property type="protein sequence ID" value="KZV30657.1"/>
    <property type="molecule type" value="Genomic_DNA"/>
</dbReference>
<dbReference type="Proteomes" id="UP000250235">
    <property type="component" value="Unassembled WGS sequence"/>
</dbReference>
<protein>
    <submittedName>
        <fullName evidence="3">Uncharacterized protein</fullName>
    </submittedName>
</protein>
<sequence>MGFLYNMVPDRDVSQLRGTTNFETVGLFEAQLTAAMAWGGEVIKLLSQAQREVNSTRQSFDEVMEHHTELEMQLEELEATRGQENRAAEAQKEALEALLAAEKAARAAEKEASAAKKRALEAELETTYAERAALKVELSGTKGRAEDDIGRLRSEAENAWGLGKEEFLKSFEFDDLCTKKSLAYFKNGFEGCVAQFKANGYSEEEHPAPFLSVARALEELPEEDEEEIGEEDEEDASGDEANTPLKSPKQ</sequence>
<evidence type="ECO:0000313" key="3">
    <source>
        <dbReference type="EMBL" id="KZV30657.1"/>
    </source>
</evidence>
<gene>
    <name evidence="3" type="ORF">F511_12930</name>
</gene>
<feature type="compositionally biased region" description="Acidic residues" evidence="2">
    <location>
        <begin position="219"/>
        <end position="238"/>
    </location>
</feature>
<evidence type="ECO:0000256" key="1">
    <source>
        <dbReference type="SAM" id="Coils"/>
    </source>
</evidence>
<feature type="coiled-coil region" evidence="1">
    <location>
        <begin position="60"/>
        <end position="137"/>
    </location>
</feature>
<keyword evidence="4" id="KW-1185">Reference proteome</keyword>
<evidence type="ECO:0000256" key="2">
    <source>
        <dbReference type="SAM" id="MobiDB-lite"/>
    </source>
</evidence>
<evidence type="ECO:0000313" key="4">
    <source>
        <dbReference type="Proteomes" id="UP000250235"/>
    </source>
</evidence>